<organism evidence="4">
    <name type="scientific">Brugia pahangi</name>
    <name type="common">Filarial nematode worm</name>
    <dbReference type="NCBI Taxonomy" id="6280"/>
    <lineage>
        <taxon>Eukaryota</taxon>
        <taxon>Metazoa</taxon>
        <taxon>Ecdysozoa</taxon>
        <taxon>Nematoda</taxon>
        <taxon>Chromadorea</taxon>
        <taxon>Rhabditida</taxon>
        <taxon>Spirurina</taxon>
        <taxon>Spiruromorpha</taxon>
        <taxon>Filarioidea</taxon>
        <taxon>Onchocercidae</taxon>
        <taxon>Brugia</taxon>
    </lineage>
</organism>
<dbReference type="STRING" id="6280.A0A0N4TEF8"/>
<name>A0A0N4TEF8_BRUPA</name>
<feature type="compositionally biased region" description="Low complexity" evidence="1">
    <location>
        <begin position="96"/>
        <end position="113"/>
    </location>
</feature>
<sequence>NRSKPFIDARSELSSSCPPQLLNKPFNVSTFGKDRANFTFIDRNSSPSPPKDPYPTVENTFDNKIAKLDERRTFDTLDHCLNKKLSSSAIEVMEKQQQQQQQNNNTTNSSSNSTAIVQDEQLALNLVDNTKLTRADQISIRPDTLRAAKRRLAII</sequence>
<evidence type="ECO:0000313" key="4">
    <source>
        <dbReference type="WBParaSite" id="BPAG_0000659601-mRNA-1"/>
    </source>
</evidence>
<keyword evidence="3" id="KW-1185">Reference proteome</keyword>
<protein>
    <submittedName>
        <fullName evidence="4">Cycloidea-like protein group 1A</fullName>
    </submittedName>
</protein>
<dbReference type="WBParaSite" id="BPAG_0000659601-mRNA-1">
    <property type="protein sequence ID" value="BPAG_0000659601-mRNA-1"/>
    <property type="gene ID" value="BPAG_0000659601"/>
</dbReference>
<gene>
    <name evidence="2" type="ORF">BPAG_LOCUS6559</name>
</gene>
<reference evidence="2 3" key="2">
    <citation type="submission" date="2018-11" db="EMBL/GenBank/DDBJ databases">
        <authorList>
            <consortium name="Pathogen Informatics"/>
        </authorList>
    </citation>
    <scope>NUCLEOTIDE SEQUENCE [LARGE SCALE GENOMIC DNA]</scope>
</reference>
<feature type="region of interest" description="Disordered" evidence="1">
    <location>
        <begin position="92"/>
        <end position="113"/>
    </location>
</feature>
<evidence type="ECO:0000313" key="2">
    <source>
        <dbReference type="EMBL" id="VDN87745.1"/>
    </source>
</evidence>
<evidence type="ECO:0000256" key="1">
    <source>
        <dbReference type="SAM" id="MobiDB-lite"/>
    </source>
</evidence>
<reference evidence="4" key="1">
    <citation type="submission" date="2017-02" db="UniProtKB">
        <authorList>
            <consortium name="WormBaseParasite"/>
        </authorList>
    </citation>
    <scope>IDENTIFICATION</scope>
</reference>
<dbReference type="Proteomes" id="UP000278627">
    <property type="component" value="Unassembled WGS sequence"/>
</dbReference>
<dbReference type="EMBL" id="UZAD01006149">
    <property type="protein sequence ID" value="VDN87745.1"/>
    <property type="molecule type" value="Genomic_DNA"/>
</dbReference>
<dbReference type="AlphaFoldDB" id="A0A0N4TEF8"/>
<proteinExistence type="predicted"/>
<evidence type="ECO:0000313" key="3">
    <source>
        <dbReference type="Proteomes" id="UP000278627"/>
    </source>
</evidence>
<accession>A0A0N4TEF8</accession>